<sequence length="209" mass="23280">MTDKPLFADVSHALHVSYLVLSLPPRQKAPFRNMLIQLLEALDQPTLAQERWLTELRGEVSERGYGGSLSMDEYRAQCAMITDAVKTRLPSPEYAAVLARFGQGPEKLAGCKRLAAYARRSSGLTALTLLLDLTARHYLPKQQRQDLTFRALADKHGGSPATLFRAARWMDQNFRKLETLAIERLEPSFIAHGIVPDRATCDSAQSVTA</sequence>
<dbReference type="KEGG" id="ccam:M5D45_06605"/>
<organism evidence="2 3">
    <name type="scientific">Cupriavidus campinensis</name>
    <dbReference type="NCBI Taxonomy" id="151783"/>
    <lineage>
        <taxon>Bacteria</taxon>
        <taxon>Pseudomonadati</taxon>
        <taxon>Pseudomonadota</taxon>
        <taxon>Betaproteobacteria</taxon>
        <taxon>Burkholderiales</taxon>
        <taxon>Burkholderiaceae</taxon>
        <taxon>Cupriavidus</taxon>
    </lineage>
</organism>
<evidence type="ECO:0000313" key="2">
    <source>
        <dbReference type="EMBL" id="URF05470.1"/>
    </source>
</evidence>
<evidence type="ECO:0000313" key="1">
    <source>
        <dbReference type="EMBL" id="URF02985.1"/>
    </source>
</evidence>
<dbReference type="EMBL" id="CP097330">
    <property type="protein sequence ID" value="URF05470.1"/>
    <property type="molecule type" value="Genomic_DNA"/>
</dbReference>
<dbReference type="EMBL" id="CP097330">
    <property type="protein sequence ID" value="URF02985.1"/>
    <property type="molecule type" value="Genomic_DNA"/>
</dbReference>
<proteinExistence type="predicted"/>
<evidence type="ECO:0000313" key="3">
    <source>
        <dbReference type="Proteomes" id="UP001056132"/>
    </source>
</evidence>
<dbReference type="AlphaFoldDB" id="A0AAE9I5J7"/>
<accession>A0AAE9I5J7</accession>
<gene>
    <name evidence="2" type="ORF">M5D45_06605</name>
    <name evidence="1" type="ORF">M5D45_10500</name>
</gene>
<reference evidence="2" key="2">
    <citation type="submission" date="2022-05" db="EMBL/GenBank/DDBJ databases">
        <authorList>
            <person name="Kunte H.-J."/>
        </authorList>
    </citation>
    <scope>NUCLEOTIDE SEQUENCE</scope>
    <source>
        <strain evidence="2">G5</strain>
    </source>
</reference>
<dbReference type="Proteomes" id="UP001056132">
    <property type="component" value="Chromosome 1"/>
</dbReference>
<name>A0AAE9I5J7_9BURK</name>
<reference evidence="2" key="1">
    <citation type="journal article" date="2022" name="Microbiol. Resour. Announc.">
        <title>Genome Sequence of Cupriavidus campinensis Strain G5, a Member of a Bacterial Consortium Capable of Polyethylene Degradation.</title>
        <authorList>
            <person name="Schneider B."/>
            <person name="Pfeiffer F."/>
            <person name="Dyall-Smith M."/>
            <person name="Kunte H.J."/>
        </authorList>
    </citation>
    <scope>NUCLEOTIDE SEQUENCE</scope>
    <source>
        <strain evidence="2">G5</strain>
    </source>
</reference>
<protein>
    <submittedName>
        <fullName evidence="2">Uncharacterized protein</fullName>
    </submittedName>
</protein>
<dbReference type="KEGG" id="ccam:M5D45_10500"/>
<dbReference type="RefSeq" id="WP_250024627.1">
    <property type="nucleotide sequence ID" value="NZ_CP097330.1"/>
</dbReference>